<dbReference type="InterPro" id="IPR011990">
    <property type="entry name" value="TPR-like_helical_dom_sf"/>
</dbReference>
<comment type="similarity">
    <text evidence="1">Belongs to the AfsR/DnrI/RedD regulatory family.</text>
</comment>
<dbReference type="PRINTS" id="PR00364">
    <property type="entry name" value="DISEASERSIST"/>
</dbReference>
<dbReference type="InterPro" id="IPR001867">
    <property type="entry name" value="OmpR/PhoB-type_DNA-bd"/>
</dbReference>
<dbReference type="SUPFAM" id="SSF48452">
    <property type="entry name" value="TPR-like"/>
    <property type="match status" value="3"/>
</dbReference>
<dbReference type="Pfam" id="PF03704">
    <property type="entry name" value="BTAD"/>
    <property type="match status" value="1"/>
</dbReference>
<dbReference type="InterPro" id="IPR005158">
    <property type="entry name" value="BTAD"/>
</dbReference>
<dbReference type="PANTHER" id="PTHR35807">
    <property type="entry name" value="TRANSCRIPTIONAL REGULATOR REDD-RELATED"/>
    <property type="match status" value="1"/>
</dbReference>
<evidence type="ECO:0000256" key="6">
    <source>
        <dbReference type="PROSITE-ProRule" id="PRU01091"/>
    </source>
</evidence>
<dbReference type="Pfam" id="PF13424">
    <property type="entry name" value="TPR_12"/>
    <property type="match status" value="1"/>
</dbReference>
<keyword evidence="3 6" id="KW-0238">DNA-binding</keyword>
<evidence type="ECO:0000256" key="3">
    <source>
        <dbReference type="ARBA" id="ARBA00023125"/>
    </source>
</evidence>
<dbReference type="EMBL" id="CP113836">
    <property type="protein sequence ID" value="WAL68225.1"/>
    <property type="molecule type" value="Genomic_DNA"/>
</dbReference>
<dbReference type="Gene3D" id="1.10.10.10">
    <property type="entry name" value="Winged helix-like DNA-binding domain superfamily/Winged helix DNA-binding domain"/>
    <property type="match status" value="2"/>
</dbReference>
<dbReference type="InterPro" id="IPR051677">
    <property type="entry name" value="AfsR-DnrI-RedD_regulator"/>
</dbReference>
<keyword evidence="2" id="KW-0805">Transcription regulation</keyword>
<dbReference type="SMART" id="SM00862">
    <property type="entry name" value="Trans_reg_C"/>
    <property type="match status" value="1"/>
</dbReference>
<dbReference type="InterPro" id="IPR027417">
    <property type="entry name" value="P-loop_NTPase"/>
</dbReference>
<sequence length="999" mass="110253">MDIAFSILGSTALSVRGEPVADWGEPRLRGILGVLLACAGQRIPVETLVERVWEEDRQPPANDRTTLNTYAGRIRKALHEANAPAQLLTVRGAYLLQVERTRIDYYAFESLAGRARDLADEGKPDRALEMITKALSLWRDAPLADLRTEWAVNWRQWATERRWLPGQRLLLDQLIRLGRLDPALARLDELEDGHGLDLELAKRRLRILAARSGEEETTAYFDLRRRLKDAGSLEDAEELRRYHDQLRERGGWAAPVTVASAPSPAEWKPPRVNLPADVSDFVGHEELQRKLGKFATTETGALRRGVAIVDGLAGIGKTALVVHWAHRLLGRQVDHAVYLDLLGFAPGRSLTVDDVIGELLIAFGASLDLLTTRAQRETALRDTLIGTRTLIILDNAANSDHLRPLLLPLSPALVVATSRHRLTGLAGRHGVLHFSVSPLDRRQSAELLAVRIGERADSDPHSVARLAQLCGGLPMALQLVAHHIDLHQGTPLARFAEELKDRNRLLDIGDDGDDPPASLRAALSTSLEALPEEARQLFEMLGLVPLPEIGSPAAAALMGTPPARAQHALDILASAHLIQPVATPGRYRLHDLLRAFARQLSSRMEEDVKAQAESRLLSYFLHASYAADRALFPFRAPVPMLARCDDVHMPDFADSDSAIAWLLREREVFMTLIPWAAQRKHWDYAWRLPHNLYGAYRRYGHYENLSFLYQTAIEAAEAIGDRDGEGASRNDLGLILAALEERGKSVRQFQLAASLARETGELSKVATTLLHLGKAEAQSGNHDQAMTHYREALRLAESTNAIALEASILDALGRSHHATDHHGAALEAFGRSLRIRRALGNWHGQTQTLAEVADCFRAKGDLTEAAIHCRRALDIVERIHDVEVAPRACEVMAHIQVGLGRNRTAMEYARQAIRLAERIRAHPVTAGALHALGLALHATGHDAAAEEGWRQAAKLYSALEDHRRLREVQADLSMLRDGALVPVPGDQPAVSPGVLHDPH</sequence>
<dbReference type="Proteomes" id="UP001163203">
    <property type="component" value="Chromosome"/>
</dbReference>
<organism evidence="8 9">
    <name type="scientific">Amycolatopsis cynarae</name>
    <dbReference type="NCBI Taxonomy" id="2995223"/>
    <lineage>
        <taxon>Bacteria</taxon>
        <taxon>Bacillati</taxon>
        <taxon>Actinomycetota</taxon>
        <taxon>Actinomycetes</taxon>
        <taxon>Pseudonocardiales</taxon>
        <taxon>Pseudonocardiaceae</taxon>
        <taxon>Amycolatopsis</taxon>
    </lineage>
</organism>
<dbReference type="Pfam" id="PF13181">
    <property type="entry name" value="TPR_8"/>
    <property type="match status" value="1"/>
</dbReference>
<accession>A0ABY7B8F2</accession>
<feature type="DNA-binding region" description="OmpR/PhoB-type" evidence="6">
    <location>
        <begin position="1"/>
        <end position="98"/>
    </location>
</feature>
<keyword evidence="4" id="KW-0804">Transcription</keyword>
<dbReference type="InterPro" id="IPR019734">
    <property type="entry name" value="TPR_rpt"/>
</dbReference>
<dbReference type="InterPro" id="IPR016032">
    <property type="entry name" value="Sig_transdc_resp-reg_C-effctor"/>
</dbReference>
<evidence type="ECO:0000313" key="8">
    <source>
        <dbReference type="EMBL" id="WAL68225.1"/>
    </source>
</evidence>
<keyword evidence="5" id="KW-0802">TPR repeat</keyword>
<feature type="repeat" description="TPR" evidence="5">
    <location>
        <begin position="766"/>
        <end position="799"/>
    </location>
</feature>
<evidence type="ECO:0000256" key="2">
    <source>
        <dbReference type="ARBA" id="ARBA00023015"/>
    </source>
</evidence>
<dbReference type="RefSeq" id="WP_268758319.1">
    <property type="nucleotide sequence ID" value="NZ_CP113836.1"/>
</dbReference>
<feature type="domain" description="OmpR/PhoB-type" evidence="7">
    <location>
        <begin position="1"/>
        <end position="98"/>
    </location>
</feature>
<dbReference type="SMART" id="SM01043">
    <property type="entry name" value="BTAD"/>
    <property type="match status" value="1"/>
</dbReference>
<dbReference type="PROSITE" id="PS51755">
    <property type="entry name" value="OMPR_PHOB"/>
    <property type="match status" value="1"/>
</dbReference>
<protein>
    <submittedName>
        <fullName evidence="8">Tetratricopeptide repeat protein</fullName>
    </submittedName>
</protein>
<dbReference type="SMART" id="SM00028">
    <property type="entry name" value="TPR"/>
    <property type="match status" value="7"/>
</dbReference>
<dbReference type="PROSITE" id="PS50005">
    <property type="entry name" value="TPR"/>
    <property type="match status" value="1"/>
</dbReference>
<dbReference type="Gene3D" id="3.40.50.300">
    <property type="entry name" value="P-loop containing nucleotide triphosphate hydrolases"/>
    <property type="match status" value="1"/>
</dbReference>
<name>A0ABY7B8F2_9PSEU</name>
<dbReference type="Pfam" id="PF00486">
    <property type="entry name" value="Trans_reg_C"/>
    <property type="match status" value="1"/>
</dbReference>
<dbReference type="SUPFAM" id="SSF52540">
    <property type="entry name" value="P-loop containing nucleoside triphosphate hydrolases"/>
    <property type="match status" value="1"/>
</dbReference>
<evidence type="ECO:0000256" key="1">
    <source>
        <dbReference type="ARBA" id="ARBA00005820"/>
    </source>
</evidence>
<dbReference type="Gene3D" id="1.25.40.10">
    <property type="entry name" value="Tetratricopeptide repeat domain"/>
    <property type="match status" value="2"/>
</dbReference>
<reference evidence="8" key="1">
    <citation type="submission" date="2022-11" db="EMBL/GenBank/DDBJ databases">
        <authorList>
            <person name="Mo P."/>
        </authorList>
    </citation>
    <scope>NUCLEOTIDE SEQUENCE</scope>
    <source>
        <strain evidence="8">HUAS 11-8</strain>
    </source>
</reference>
<keyword evidence="9" id="KW-1185">Reference proteome</keyword>
<dbReference type="InterPro" id="IPR036388">
    <property type="entry name" value="WH-like_DNA-bd_sf"/>
</dbReference>
<evidence type="ECO:0000259" key="7">
    <source>
        <dbReference type="PROSITE" id="PS51755"/>
    </source>
</evidence>
<evidence type="ECO:0000256" key="5">
    <source>
        <dbReference type="PROSITE-ProRule" id="PRU00339"/>
    </source>
</evidence>
<proteinExistence type="inferred from homology"/>
<dbReference type="PANTHER" id="PTHR35807:SF1">
    <property type="entry name" value="TRANSCRIPTIONAL REGULATOR REDD"/>
    <property type="match status" value="1"/>
</dbReference>
<evidence type="ECO:0000256" key="4">
    <source>
        <dbReference type="ARBA" id="ARBA00023163"/>
    </source>
</evidence>
<dbReference type="SUPFAM" id="SSF46894">
    <property type="entry name" value="C-terminal effector domain of the bipartite response regulators"/>
    <property type="match status" value="1"/>
</dbReference>
<evidence type="ECO:0000313" key="9">
    <source>
        <dbReference type="Proteomes" id="UP001163203"/>
    </source>
</evidence>
<gene>
    <name evidence="8" type="ORF">ORV05_10815</name>
</gene>